<dbReference type="NCBIfam" id="TIGR01665">
    <property type="entry name" value="put_anti_recept"/>
    <property type="match status" value="1"/>
</dbReference>
<evidence type="ECO:0000259" key="1">
    <source>
        <dbReference type="Pfam" id="PF06605"/>
    </source>
</evidence>
<dbReference type="RefSeq" id="WP_086042665.1">
    <property type="nucleotide sequence ID" value="NZ_CBCRZA010000002.1"/>
</dbReference>
<gene>
    <name evidence="2" type="ORF">MCCS_13940</name>
</gene>
<feature type="domain" description="Tail spike" evidence="1">
    <location>
        <begin position="179"/>
        <end position="387"/>
    </location>
</feature>
<sequence length="597" mass="67211">MYRLKLYNIDDVNNKHTILDLAEGISEVSSASLERQINSIDSSNVDLFHSFIVKTGFNIKSFKTILEIFNTKKNKFEFRGRVITPDHSMESSGEFKHHLIFEGAKAFLKDSLQKQSFEFDKAPIDLLKLVINHHNSEVGTETYKRFTVGTVDVTKPVIPVDETYREEEKYFYRYDDKDTLATIEEDLVNKYGGIIVIEITETANIIHWYKDYAKEKSTKIALGENLQNIQYKIDPTDIITRLKPLGVSSETANGQEIKLTIADVNNGSPYIDIPELISIYGVQTGAVEFNDMYTPETLKAAANKWIKEQSKKVANVSISLDALDLELIGLRPDSLEIFNVHTVEVAPLNISDKMKIIGESIDLIQPHDKSITIGDKPWTMEDVQKQIARERTREVERKLVESTTALNSKIGTVSNDLQNVTKGFNQSTSTLQTNIQSQQQLITGVTSGVTLSDINGFQPIKNSTLNIGMSVFRVSPPQIDYGVQIIDGFFSTTSNSPLQFDGYTVIHFQRYLKVSFSSYMSDGGSGVIEVFSYDGITTTYYNSVIVDIIGKGNQRLNELLIDLGRPTKRVLNFYFRIKSNSASSINVKTLYVGTTDY</sequence>
<dbReference type="InterPro" id="IPR010572">
    <property type="entry name" value="Tail_dom"/>
</dbReference>
<dbReference type="OrthoDB" id="5056238at2"/>
<organism evidence="2 3">
    <name type="scientific">Macrococcoides canis</name>
    <dbReference type="NCBI Taxonomy" id="1855823"/>
    <lineage>
        <taxon>Bacteria</taxon>
        <taxon>Bacillati</taxon>
        <taxon>Bacillota</taxon>
        <taxon>Bacilli</taxon>
        <taxon>Bacillales</taxon>
        <taxon>Staphylococcaceae</taxon>
        <taxon>Macrococcoides</taxon>
    </lineage>
</organism>
<evidence type="ECO:0000313" key="2">
    <source>
        <dbReference type="EMBL" id="ARQ07035.1"/>
    </source>
</evidence>
<dbReference type="GeneID" id="35295513"/>
<proteinExistence type="predicted"/>
<dbReference type="EMBL" id="CP021059">
    <property type="protein sequence ID" value="ARQ07035.1"/>
    <property type="molecule type" value="Genomic_DNA"/>
</dbReference>
<dbReference type="STRING" id="1855823.MCCS_13940"/>
<dbReference type="AlphaFoldDB" id="A0A1W7ABP3"/>
<keyword evidence="3" id="KW-1185">Reference proteome</keyword>
<dbReference type="Proteomes" id="UP000194154">
    <property type="component" value="Chromosome"/>
</dbReference>
<name>A0A1W7ABP3_9STAP</name>
<accession>A0A1W7ABP3</accession>
<reference evidence="2 3" key="1">
    <citation type="journal article" date="2017" name="Int. J. Syst. Evol. Microbiol.">
        <title>Macrococcus canis sp. nov., a skin bacterium associated with infections in dogs.</title>
        <authorList>
            <person name="Gobeli Brawand S."/>
            <person name="Cotting K."/>
            <person name="Gomez-Sanz E."/>
            <person name="Collaud A."/>
            <person name="Thomann A."/>
            <person name="Brodard I."/>
            <person name="Rodriguez-Campos S."/>
            <person name="Strauss C."/>
            <person name="Perreten V."/>
        </authorList>
    </citation>
    <scope>NUCLEOTIDE SEQUENCE [LARGE SCALE GENOMIC DNA]</scope>
    <source>
        <strain evidence="2 3">KM45013</strain>
    </source>
</reference>
<dbReference type="KEGG" id="mcak:MCCS_13940"/>
<evidence type="ECO:0000313" key="3">
    <source>
        <dbReference type="Proteomes" id="UP000194154"/>
    </source>
</evidence>
<dbReference type="InterPro" id="IPR007119">
    <property type="entry name" value="Phage_tail_spike_N"/>
</dbReference>
<dbReference type="Pfam" id="PF06605">
    <property type="entry name" value="Prophage_tail"/>
    <property type="match status" value="1"/>
</dbReference>
<protein>
    <submittedName>
        <fullName evidence="2">Prophage endopeptidase tail</fullName>
    </submittedName>
</protein>